<gene>
    <name evidence="1" type="ORF">QFC19_004446</name>
</gene>
<name>A0ACC2VVY6_9TREE</name>
<sequence>MTNSKKAEKAAEEKYDVVYHYPNLDLHTAAVTGNVGLVHYALTHGQPVNSILHGLLPIHAACSGGSEQVVRMLIDRGADVNAPRLPRRYFDSKQQSTILGHASSTPLHFAAANGHDKIVRILLACGAVQKPDKRGNTPEMIAEQAGYKDIVETFRTWEAMVDEEREKVREREEEEKKDLSRNSLEHSPSSRSEANEGEDEDENHVSPILEKQAAWKGKGRADSFTDQQQKVRIRKSIDHMFGGRRGGSLRVASAKSDKAEAIEPRRSMEETASGSSTTQSAQPSYLDDDRRSSLAGFFGRAAHPAISLREALHRRSHASDASSDIHHFRGRSRAQHSEDAQYLGPPSLRQMSKQSLLQLFRRAHNGSPPSLSPSPPRTTIPILPTDDLDESVERIKRLSMDGIRPGSASFNRPRSGSQVNFQNPLVSRSSSIGGSSGSHDHSKSVSAPYSKTEFGEETPLESALQTETSSTARDTLRPHSSQSTVSETGVVLKPLSRINTQLANSIDASSDDKKEQPRSILKTRADTLSSPTSPRGFARLSPWHEPSTPSPLGGPKPRSATMPTSYFQSPLSPQQIKSSETSTPHGSKGSSISANDDSPDFDRREKEDGMGESIWDRAAARNTAKSRSRGASFTSITSSGVSAMAQAASFAQGMSLLQEPEGTDWTLPTQRPMIRIPSLRRSGRSRNNTVSTMTSTASNGAFSFETMDSNLTPPSLSSSHFASGSSGHPMSEDGLSVKERLVRRVSQRRADGPNLLYAVPTKGQAEEGKEEPEIDKAKREAMERRKRTEQEILKAVAHSGANESSLSLAEQLAAYGDIMAMQDSLSNDSHDRPPSDSSSSAQVSRSYLKRPSLHKSDSTDSNATIKTENSRHRRTLDRKASSVPVSTSHSRRGSQVGSKPTIDAGEKMDVAARQEALQFMPSLDTLFTTRAPAAAIPSINRIYETRAAAYRDKGLALKRQAPLYGSSSTNPNRPPVKIEDHWLIAGIGQKKAGEVHGGQARQRRAASMGTHHPAMEERENVGPLVISVPMMISHTDAPLAPSRKSGRGADRPTAGVSSNKVNSSTSVQSPAKVPVSVPSSPDTTSRLGKTLTHVGAGIAARRHASGPSPDVVQSLDAPPKSVTKGGGAEESPPTALSAAGGTSFKSGHTSTVEARFGIAANTSGSGEVEQIPAAVATHKHHHRWGDGFKSAMRLGKSRS</sequence>
<proteinExistence type="predicted"/>
<evidence type="ECO:0000313" key="2">
    <source>
        <dbReference type="Proteomes" id="UP001241377"/>
    </source>
</evidence>
<evidence type="ECO:0000313" key="1">
    <source>
        <dbReference type="EMBL" id="KAJ9103348.1"/>
    </source>
</evidence>
<dbReference type="EMBL" id="JASBWR010000047">
    <property type="protein sequence ID" value="KAJ9103348.1"/>
    <property type="molecule type" value="Genomic_DNA"/>
</dbReference>
<protein>
    <submittedName>
        <fullName evidence="1">Uncharacterized protein</fullName>
    </submittedName>
</protein>
<comment type="caution">
    <text evidence="1">The sequence shown here is derived from an EMBL/GenBank/DDBJ whole genome shotgun (WGS) entry which is preliminary data.</text>
</comment>
<reference evidence="1" key="1">
    <citation type="submission" date="2023-04" db="EMBL/GenBank/DDBJ databases">
        <title>Draft Genome sequencing of Naganishia species isolated from polar environments using Oxford Nanopore Technology.</title>
        <authorList>
            <person name="Leo P."/>
            <person name="Venkateswaran K."/>
        </authorList>
    </citation>
    <scope>NUCLEOTIDE SEQUENCE</scope>
    <source>
        <strain evidence="1">MNA-CCFEE 5261</strain>
    </source>
</reference>
<accession>A0ACC2VVY6</accession>
<organism evidence="1 2">
    <name type="scientific">Naganishia cerealis</name>
    <dbReference type="NCBI Taxonomy" id="610337"/>
    <lineage>
        <taxon>Eukaryota</taxon>
        <taxon>Fungi</taxon>
        <taxon>Dikarya</taxon>
        <taxon>Basidiomycota</taxon>
        <taxon>Agaricomycotina</taxon>
        <taxon>Tremellomycetes</taxon>
        <taxon>Filobasidiales</taxon>
        <taxon>Filobasidiaceae</taxon>
        <taxon>Naganishia</taxon>
    </lineage>
</organism>
<dbReference type="Proteomes" id="UP001241377">
    <property type="component" value="Unassembled WGS sequence"/>
</dbReference>
<keyword evidence="2" id="KW-1185">Reference proteome</keyword>